<evidence type="ECO:0000313" key="4">
    <source>
        <dbReference type="Proteomes" id="UP001149163"/>
    </source>
</evidence>
<protein>
    <recommendedName>
        <fullName evidence="2">C2H2-type domain-containing protein</fullName>
    </recommendedName>
</protein>
<feature type="region of interest" description="Disordered" evidence="1">
    <location>
        <begin position="492"/>
        <end position="548"/>
    </location>
</feature>
<dbReference type="PANTHER" id="PTHR46082:SF11">
    <property type="entry name" value="AAA+ ATPASE DOMAIN-CONTAINING PROTEIN-RELATED"/>
    <property type="match status" value="1"/>
</dbReference>
<feature type="region of interest" description="Disordered" evidence="1">
    <location>
        <begin position="265"/>
        <end position="287"/>
    </location>
</feature>
<dbReference type="GeneID" id="81421772"/>
<name>A0A9W9IBN5_9EURO</name>
<feature type="compositionally biased region" description="Basic and acidic residues" evidence="1">
    <location>
        <begin position="504"/>
        <end position="528"/>
    </location>
</feature>
<feature type="compositionally biased region" description="Polar residues" evidence="1">
    <location>
        <begin position="92"/>
        <end position="109"/>
    </location>
</feature>
<feature type="compositionally biased region" description="Polar residues" evidence="1">
    <location>
        <begin position="275"/>
        <end position="287"/>
    </location>
</feature>
<dbReference type="GO" id="GO:0003824">
    <property type="term" value="F:catalytic activity"/>
    <property type="evidence" value="ECO:0007669"/>
    <property type="project" value="InterPro"/>
</dbReference>
<dbReference type="InterPro" id="IPR035994">
    <property type="entry name" value="Nucleoside_phosphorylase_sf"/>
</dbReference>
<dbReference type="RefSeq" id="XP_056546202.1">
    <property type="nucleotide sequence ID" value="XM_056682596.1"/>
</dbReference>
<dbReference type="Proteomes" id="UP001149163">
    <property type="component" value="Unassembled WGS sequence"/>
</dbReference>
<gene>
    <name evidence="3" type="ORF">N7482_000471</name>
</gene>
<dbReference type="AlphaFoldDB" id="A0A9W9IBN5"/>
<feature type="domain" description="C2H2-type" evidence="2">
    <location>
        <begin position="379"/>
        <end position="404"/>
    </location>
</feature>
<evidence type="ECO:0000256" key="1">
    <source>
        <dbReference type="SAM" id="MobiDB-lite"/>
    </source>
</evidence>
<reference evidence="3" key="1">
    <citation type="submission" date="2022-11" db="EMBL/GenBank/DDBJ databases">
        <authorList>
            <person name="Petersen C."/>
        </authorList>
    </citation>
    <scope>NUCLEOTIDE SEQUENCE</scope>
    <source>
        <strain evidence="3">IBT 26290</strain>
    </source>
</reference>
<dbReference type="OrthoDB" id="1577640at2759"/>
<organism evidence="3 4">
    <name type="scientific">Penicillium canariense</name>
    <dbReference type="NCBI Taxonomy" id="189055"/>
    <lineage>
        <taxon>Eukaryota</taxon>
        <taxon>Fungi</taxon>
        <taxon>Dikarya</taxon>
        <taxon>Ascomycota</taxon>
        <taxon>Pezizomycotina</taxon>
        <taxon>Eurotiomycetes</taxon>
        <taxon>Eurotiomycetidae</taxon>
        <taxon>Eurotiales</taxon>
        <taxon>Aspergillaceae</taxon>
        <taxon>Penicillium</taxon>
    </lineage>
</organism>
<feature type="region of interest" description="Disordered" evidence="1">
    <location>
        <begin position="92"/>
        <end position="141"/>
    </location>
</feature>
<evidence type="ECO:0000313" key="3">
    <source>
        <dbReference type="EMBL" id="KAJ5174594.1"/>
    </source>
</evidence>
<comment type="caution">
    <text evidence="3">The sequence shown here is derived from an EMBL/GenBank/DDBJ whole genome shotgun (WGS) entry which is preliminary data.</text>
</comment>
<dbReference type="InterPro" id="IPR013087">
    <property type="entry name" value="Znf_C2H2_type"/>
</dbReference>
<dbReference type="GO" id="GO:0009116">
    <property type="term" value="P:nucleoside metabolic process"/>
    <property type="evidence" value="ECO:0007669"/>
    <property type="project" value="InterPro"/>
</dbReference>
<dbReference type="Gene3D" id="3.40.50.1580">
    <property type="entry name" value="Nucleoside phosphorylase domain"/>
    <property type="match status" value="1"/>
</dbReference>
<keyword evidence="4" id="KW-1185">Reference proteome</keyword>
<dbReference type="SUPFAM" id="SSF53167">
    <property type="entry name" value="Purine and uridine phosphorylases"/>
    <property type="match status" value="1"/>
</dbReference>
<dbReference type="EMBL" id="JAPQKN010000001">
    <property type="protein sequence ID" value="KAJ5174594.1"/>
    <property type="molecule type" value="Genomic_DNA"/>
</dbReference>
<feature type="domain" description="C2H2-type" evidence="2">
    <location>
        <begin position="345"/>
        <end position="373"/>
    </location>
</feature>
<dbReference type="InterPro" id="IPR053137">
    <property type="entry name" value="NLR-like"/>
</dbReference>
<proteinExistence type="predicted"/>
<accession>A0A9W9IBN5</accession>
<dbReference type="SMART" id="SM00355">
    <property type="entry name" value="ZnF_C2H2"/>
    <property type="match status" value="2"/>
</dbReference>
<reference evidence="3" key="2">
    <citation type="journal article" date="2023" name="IMA Fungus">
        <title>Comparative genomic study of the Penicillium genus elucidates a diverse pangenome and 15 lateral gene transfer events.</title>
        <authorList>
            <person name="Petersen C."/>
            <person name="Sorensen T."/>
            <person name="Nielsen M.R."/>
            <person name="Sondergaard T.E."/>
            <person name="Sorensen J.L."/>
            <person name="Fitzpatrick D.A."/>
            <person name="Frisvad J.C."/>
            <person name="Nielsen K.L."/>
        </authorList>
    </citation>
    <scope>NUCLEOTIDE SEQUENCE</scope>
    <source>
        <strain evidence="3">IBT 26290</strain>
    </source>
</reference>
<sequence length="890" mass="98652">METGGLIEEAAQLCVERFTQCLKVPALMENEWAENRLADMKLWISGTGACARGRAALDSRLASRPEARDVIANLLHLLGTVIDDCRMQSQTNELSHSYQGQEDSASSADEGQGRAFSPWSDDSSCDDQSKDAYNVKASSGNPLRESMYNVESMQDQLARIAVAVRRSGRRSRLQKADQRFNATEHQELEGHLLGMLLTQLKWHPGERDSSKLNEVQLRLIHCNLKRRNRFLYAQQHSRGLDAGSIRRTSYKQSKQAGWAQEEIIGGKPDLKPSNDGPNHANNTTITGTSASKVSDNFKLQPDRVALAASSIISTTAIDLDYPRPPRFDDDAHLFRKHITDDLSPYTCILAGCDQPDVLFSTKETWKQHMLNDHSSATYWICFACGDGSQFNDKQAFLQHLKSKHAATIPPDQISVLVELSKKTTPAEIPRCPLCNWPEEEGANSDERIHDSSEKVYSWLIQNEIQAKHSIERPSREKRIWHSEYFQQNAYFAGSSKASSSSEPDSDRSRENELEELRRAGESIVHETGEAAELASQGKQAEEDIEPVPGDSEGYTVGWICAIATEYIAAQAFLDERHLGPTHLPPDNQNAYTLGRIGKHNVVISVMPMGEYGSSSAARVVVDMLHSFPNICLALMVGIGGGAPSPKHDIRLGDIVVGIPHNGRSGVIQYDFGHTIRSHIIRVISSLNQPPTTLRAAVTGLAAQYEREGHQLDLTVSKILEQNPRLRKRYGRPDCESDRLYQSHIIHVSDGESPCISKCGDDPSCLVSRIPRTEDDDNPAIHYGLIVSANQLMKDALIRDKMAAEEHILCFETGAAGLMNHFPCLVIRGICDYADSHKNKSWQGYAAMEAKIADTLREGNHRKKVTFGGHNSGIQFGVNTGTISGLNFEAK</sequence>
<evidence type="ECO:0000259" key="2">
    <source>
        <dbReference type="SMART" id="SM00355"/>
    </source>
</evidence>
<dbReference type="PANTHER" id="PTHR46082">
    <property type="entry name" value="ATP/GTP-BINDING PROTEIN-RELATED"/>
    <property type="match status" value="1"/>
</dbReference>